<proteinExistence type="inferred from homology"/>
<dbReference type="PROSITE" id="PS00483">
    <property type="entry name" value="DIHYDROOROTASE_2"/>
    <property type="match status" value="1"/>
</dbReference>
<evidence type="ECO:0000256" key="3">
    <source>
        <dbReference type="ARBA" id="ARBA00008829"/>
    </source>
</evidence>
<dbReference type="InterPro" id="IPR032466">
    <property type="entry name" value="Metal_Hydrolase"/>
</dbReference>
<name>A0A158GEE8_CABSO</name>
<evidence type="ECO:0000313" key="8">
    <source>
        <dbReference type="EMBL" id="SAL29999.1"/>
    </source>
</evidence>
<dbReference type="Gene3D" id="3.20.20.140">
    <property type="entry name" value="Metal-dependent hydrolases"/>
    <property type="match status" value="1"/>
</dbReference>
<dbReference type="Proteomes" id="UP000054893">
    <property type="component" value="Unassembled WGS sequence"/>
</dbReference>
<comment type="similarity">
    <text evidence="3">Belongs to the metallo-dependent hydrolases superfamily. Hydantoinase/dihydropyrimidinase family.</text>
</comment>
<keyword evidence="5" id="KW-0479">Metal-binding</keyword>
<comment type="similarity">
    <text evidence="4">Belongs to the metallo-dependent hydrolases superfamily. DHOase family. Class I DHOase subfamily.</text>
</comment>
<dbReference type="GO" id="GO:0004038">
    <property type="term" value="F:allantoinase activity"/>
    <property type="evidence" value="ECO:0007669"/>
    <property type="project" value="TreeGrafter"/>
</dbReference>
<dbReference type="FunFam" id="3.20.20.140:FF:000174">
    <property type="entry name" value="Dihydropyrimidinase-related protein 2"/>
    <property type="match status" value="1"/>
</dbReference>
<comment type="function">
    <text evidence="2">Catalyzes the reversible cyclization of carbamoyl aspartate to dihydroorotate.</text>
</comment>
<dbReference type="RefSeq" id="WP_060819421.1">
    <property type="nucleotide sequence ID" value="NZ_FCOC02000006.1"/>
</dbReference>
<gene>
    <name evidence="8" type="ORF">AWB64_02609</name>
</gene>
<dbReference type="InterPro" id="IPR011059">
    <property type="entry name" value="Metal-dep_hydrolase_composite"/>
</dbReference>
<dbReference type="PANTHER" id="PTHR43668:SF2">
    <property type="entry name" value="ALLANTOINASE"/>
    <property type="match status" value="1"/>
</dbReference>
<dbReference type="InterPro" id="IPR050138">
    <property type="entry name" value="DHOase/Allantoinase_Hydrolase"/>
</dbReference>
<organism evidence="8 9">
    <name type="scientific">Caballeronia sordidicola</name>
    <name type="common">Burkholderia sordidicola</name>
    <dbReference type="NCBI Taxonomy" id="196367"/>
    <lineage>
        <taxon>Bacteria</taxon>
        <taxon>Pseudomonadati</taxon>
        <taxon>Pseudomonadota</taxon>
        <taxon>Betaproteobacteria</taxon>
        <taxon>Burkholderiales</taxon>
        <taxon>Burkholderiaceae</taxon>
        <taxon>Caballeronia</taxon>
    </lineage>
</organism>
<dbReference type="OrthoDB" id="5687299at2"/>
<dbReference type="EMBL" id="FCOC02000006">
    <property type="protein sequence ID" value="SAL29999.1"/>
    <property type="molecule type" value="Genomic_DNA"/>
</dbReference>
<evidence type="ECO:0000256" key="2">
    <source>
        <dbReference type="ARBA" id="ARBA00002368"/>
    </source>
</evidence>
<dbReference type="GO" id="GO:0005737">
    <property type="term" value="C:cytoplasm"/>
    <property type="evidence" value="ECO:0007669"/>
    <property type="project" value="TreeGrafter"/>
</dbReference>
<dbReference type="SUPFAM" id="SSF51338">
    <property type="entry name" value="Composite domain of metallo-dependent hydrolases"/>
    <property type="match status" value="1"/>
</dbReference>
<dbReference type="GO" id="GO:0046872">
    <property type="term" value="F:metal ion binding"/>
    <property type="evidence" value="ECO:0007669"/>
    <property type="project" value="UniProtKB-KW"/>
</dbReference>
<evidence type="ECO:0000256" key="1">
    <source>
        <dbReference type="ARBA" id="ARBA00001947"/>
    </source>
</evidence>
<evidence type="ECO:0000256" key="6">
    <source>
        <dbReference type="ARBA" id="ARBA00022801"/>
    </source>
</evidence>
<dbReference type="PROSITE" id="PS00482">
    <property type="entry name" value="DIHYDROOROTASE_1"/>
    <property type="match status" value="1"/>
</dbReference>
<evidence type="ECO:0000256" key="4">
    <source>
        <dbReference type="ARBA" id="ARBA00010286"/>
    </source>
</evidence>
<dbReference type="InterPro" id="IPR002195">
    <property type="entry name" value="Dihydroorotase_CS"/>
</dbReference>
<accession>A0A158GEE8</accession>
<comment type="cofactor">
    <cofactor evidence="1">
        <name>Zn(2+)</name>
        <dbReference type="ChEBI" id="CHEBI:29105"/>
    </cofactor>
</comment>
<dbReference type="InterPro" id="IPR006680">
    <property type="entry name" value="Amidohydro-rel"/>
</dbReference>
<keyword evidence="6" id="KW-0378">Hydrolase</keyword>
<reference evidence="8 9" key="1">
    <citation type="submission" date="2016-01" db="EMBL/GenBank/DDBJ databases">
        <authorList>
            <person name="Oliw E.H."/>
        </authorList>
    </citation>
    <scope>NUCLEOTIDE SEQUENCE [LARGE SCALE GENOMIC DNA]</scope>
    <source>
        <strain evidence="8">LMG 22029</strain>
    </source>
</reference>
<sequence>MFDLVLRGAAIVESSGTVCADLCVTDGRVAALLDPETPAAAKAVRRVDGCYLLPGLVDAHVHLRDPGLTHKEDFESGTRAAAAGGVTTLLDMPTDDPWTDSVGTFVDKQRLAHGRLHVDVGLQVALRRDASDLQAIRALGPVSFEIFTADVPAAYLHDTQALLMRALELVKPLDTLACVSPGDQSILNSVAKGGIDAFLASRPPLAEATGIAKIILAAAEARTPVHVRQTNSALGIATYRRMRGLADVSIETTPQCLLFTAGDYATQGADLKASPPARAPEDRDALLAALRDGMIDMVATDHAPHTRAEKAAVYESFADIPGGMPGVQTLLATMLHFVASGDIDLPALVRMCSTNPARRFGIGNRKGSLARGHDADILVLDPRLDTHIAHADQLSRAGYTPFDGMRVPGRLTAVYLRGMLMHEHGRTAAMEPAGKVIGASKHGLA</sequence>
<dbReference type="Pfam" id="PF01979">
    <property type="entry name" value="Amidohydro_1"/>
    <property type="match status" value="1"/>
</dbReference>
<dbReference type="Gene3D" id="2.30.40.10">
    <property type="entry name" value="Urease, subunit C, domain 1"/>
    <property type="match status" value="1"/>
</dbReference>
<dbReference type="GO" id="GO:0006145">
    <property type="term" value="P:purine nucleobase catabolic process"/>
    <property type="evidence" value="ECO:0007669"/>
    <property type="project" value="TreeGrafter"/>
</dbReference>
<evidence type="ECO:0000313" key="9">
    <source>
        <dbReference type="Proteomes" id="UP000054893"/>
    </source>
</evidence>
<dbReference type="SUPFAM" id="SSF51556">
    <property type="entry name" value="Metallo-dependent hydrolases"/>
    <property type="match status" value="1"/>
</dbReference>
<dbReference type="PANTHER" id="PTHR43668">
    <property type="entry name" value="ALLANTOINASE"/>
    <property type="match status" value="1"/>
</dbReference>
<feature type="domain" description="Amidohydrolase-related" evidence="7">
    <location>
        <begin position="51"/>
        <end position="418"/>
    </location>
</feature>
<evidence type="ECO:0000256" key="5">
    <source>
        <dbReference type="ARBA" id="ARBA00022723"/>
    </source>
</evidence>
<evidence type="ECO:0000259" key="7">
    <source>
        <dbReference type="Pfam" id="PF01979"/>
    </source>
</evidence>
<protein>
    <submittedName>
        <fullName evidence="8">Dihydroorotase</fullName>
    </submittedName>
</protein>
<dbReference type="AlphaFoldDB" id="A0A158GEE8"/>